<organism evidence="2">
    <name type="scientific">Setaria italica</name>
    <name type="common">Foxtail millet</name>
    <name type="synonym">Panicum italicum</name>
    <dbReference type="NCBI Taxonomy" id="4555"/>
    <lineage>
        <taxon>Eukaryota</taxon>
        <taxon>Viridiplantae</taxon>
        <taxon>Streptophyta</taxon>
        <taxon>Embryophyta</taxon>
        <taxon>Tracheophyta</taxon>
        <taxon>Spermatophyta</taxon>
        <taxon>Magnoliopsida</taxon>
        <taxon>Liliopsida</taxon>
        <taxon>Poales</taxon>
        <taxon>Poaceae</taxon>
        <taxon>PACMAD clade</taxon>
        <taxon>Panicoideae</taxon>
        <taxon>Panicodae</taxon>
        <taxon>Paniceae</taxon>
        <taxon>Cenchrinae</taxon>
        <taxon>Setaria</taxon>
    </lineage>
</organism>
<feature type="compositionally biased region" description="Basic and acidic residues" evidence="1">
    <location>
        <begin position="1"/>
        <end position="13"/>
    </location>
</feature>
<feature type="region of interest" description="Disordered" evidence="1">
    <location>
        <begin position="1"/>
        <end position="26"/>
    </location>
</feature>
<accession>A0A368R0V4</accession>
<proteinExistence type="predicted"/>
<sequence length="131" mass="13918">MDWRGKARTDTDARTAGPGVRPAATVRHSPCARAHELVPPVFHHAFMRAVAVADFDSVLVESGHTGGGPSWCAAGRTRHMPAQLPPPLFIRETHCNSSEAVLRSLSPNRCRYSDADAARAQTFAGSAAGSS</sequence>
<reference evidence="2" key="1">
    <citation type="journal article" date="2012" name="Nat. Biotechnol.">
        <title>Reference genome sequence of the model plant Setaria.</title>
        <authorList>
            <person name="Bennetzen J.L."/>
            <person name="Schmutz J."/>
            <person name="Wang H."/>
            <person name="Percifield R."/>
            <person name="Hawkins J."/>
            <person name="Pontaroli A.C."/>
            <person name="Estep M."/>
            <person name="Feng L."/>
            <person name="Vaughn J.N."/>
            <person name="Grimwood J."/>
            <person name="Jenkins J."/>
            <person name="Barry K."/>
            <person name="Lindquist E."/>
            <person name="Hellsten U."/>
            <person name="Deshpande S."/>
            <person name="Wang X."/>
            <person name="Wu X."/>
            <person name="Mitros T."/>
            <person name="Triplett J."/>
            <person name="Yang X."/>
            <person name="Ye C.Y."/>
            <person name="Mauro-Herrera M."/>
            <person name="Wang L."/>
            <person name="Li P."/>
            <person name="Sharma M."/>
            <person name="Sharma R."/>
            <person name="Ronald P.C."/>
            <person name="Panaud O."/>
            <person name="Kellogg E.A."/>
            <person name="Brutnell T.P."/>
            <person name="Doust A.N."/>
            <person name="Tuskan G.A."/>
            <person name="Rokhsar D."/>
            <person name="Devos K.M."/>
        </authorList>
    </citation>
    <scope>NUCLEOTIDE SEQUENCE [LARGE SCALE GENOMIC DNA]</scope>
    <source>
        <strain evidence="2">Yugu1</strain>
    </source>
</reference>
<dbReference type="EMBL" id="CM003531">
    <property type="protein sequence ID" value="RCV23170.1"/>
    <property type="molecule type" value="Genomic_DNA"/>
</dbReference>
<name>A0A368R0V4_SETIT</name>
<evidence type="ECO:0000313" key="2">
    <source>
        <dbReference type="EMBL" id="RCV23170.1"/>
    </source>
</evidence>
<gene>
    <name evidence="2" type="ORF">SETIT_4G277400v2</name>
</gene>
<evidence type="ECO:0000256" key="1">
    <source>
        <dbReference type="SAM" id="MobiDB-lite"/>
    </source>
</evidence>
<reference evidence="2" key="2">
    <citation type="submission" date="2015-07" db="EMBL/GenBank/DDBJ databases">
        <authorList>
            <person name="Noorani M."/>
        </authorList>
    </citation>
    <scope>NUCLEOTIDE SEQUENCE</scope>
    <source>
        <strain evidence="2">Yugu1</strain>
    </source>
</reference>
<dbReference type="AlphaFoldDB" id="A0A368R0V4"/>
<protein>
    <submittedName>
        <fullName evidence="2">Uncharacterized protein</fullName>
    </submittedName>
</protein>